<evidence type="ECO:0000313" key="2">
    <source>
        <dbReference type="EMBL" id="SNB70587.1"/>
    </source>
</evidence>
<organism evidence="2 3">
    <name type="scientific">Kingella negevensis</name>
    <dbReference type="NCBI Taxonomy" id="1522312"/>
    <lineage>
        <taxon>Bacteria</taxon>
        <taxon>Pseudomonadati</taxon>
        <taxon>Pseudomonadota</taxon>
        <taxon>Betaproteobacteria</taxon>
        <taxon>Neisseriales</taxon>
        <taxon>Neisseriaceae</taxon>
        <taxon>Kingella</taxon>
    </lineage>
</organism>
<keyword evidence="3" id="KW-1185">Reference proteome</keyword>
<evidence type="ECO:0000313" key="3">
    <source>
        <dbReference type="Proteomes" id="UP000215450"/>
    </source>
</evidence>
<name>A0A238TBU4_9NEIS</name>
<sequence length="85" mass="9588">MNHPINGAINSCVQREAARLFRLAKCYGEQSFDGDAIAANKAHGLFERLRGMEQCARLLCMYDDALAIKQMCEQLQNLQAAWRAQ</sequence>
<dbReference type="AlphaFoldDB" id="A0A238TBU4"/>
<dbReference type="Proteomes" id="UP000215450">
    <property type="component" value="Unassembled WGS sequence"/>
</dbReference>
<reference evidence="2 3" key="2">
    <citation type="submission" date="2017-06" db="EMBL/GenBank/DDBJ databases">
        <authorList>
            <person name="Kim H.J."/>
            <person name="Triplett B.A."/>
        </authorList>
    </citation>
    <scope>NUCLEOTIDE SEQUENCE [LARGE SCALE GENOMIC DNA]</scope>
    <source>
        <strain evidence="2">Kingella_eburonensis</strain>
    </source>
</reference>
<proteinExistence type="predicted"/>
<protein>
    <submittedName>
        <fullName evidence="2">Uncharacterized protein</fullName>
    </submittedName>
</protein>
<evidence type="ECO:0000313" key="1">
    <source>
        <dbReference type="EMBL" id="SMQ12500.1"/>
    </source>
</evidence>
<gene>
    <name evidence="2" type="ORF">KEBURONENSIS_01356</name>
    <name evidence="1" type="ORF">KEBURONENSIS_01401</name>
</gene>
<dbReference type="RefSeq" id="WP_095062681.1">
    <property type="nucleotide sequence ID" value="NZ_FXUV02000026.1"/>
</dbReference>
<accession>A0A238TBU4</accession>
<dbReference type="EMBL" id="FXUV02000026">
    <property type="protein sequence ID" value="SNB70587.1"/>
    <property type="molecule type" value="Genomic_DNA"/>
</dbReference>
<reference evidence="1" key="1">
    <citation type="submission" date="2017-05" db="EMBL/GenBank/DDBJ databases">
        <authorList>
            <person name="Song R."/>
            <person name="Chenine A.L."/>
            <person name="Ruprecht R.M."/>
        </authorList>
    </citation>
    <scope>NUCLEOTIDE SEQUENCE</scope>
    <source>
        <strain evidence="1">Kingella_eburonensis</strain>
    </source>
</reference>
<dbReference type="EMBL" id="FXUV01000023">
    <property type="protein sequence ID" value="SMQ12500.1"/>
    <property type="molecule type" value="Genomic_DNA"/>
</dbReference>